<gene>
    <name evidence="1" type="ORF">DB31_5759</name>
</gene>
<sequence length="102" mass="11236">MDLPDLEKHGLIQALQDHAFNDGYVGNFEWANSNPGLIAWLIQQYPMTDEIAQRLCSTFEGLYYPHRARDSLRALFAANGAKKAEFLAAAANAGSTPPKTLV</sequence>
<dbReference type="STRING" id="394096.DB31_5759"/>
<evidence type="ECO:0000313" key="2">
    <source>
        <dbReference type="Proteomes" id="UP000028725"/>
    </source>
</evidence>
<comment type="caution">
    <text evidence="1">The sequence shown here is derived from an EMBL/GenBank/DDBJ whole genome shotgun (WGS) entry which is preliminary data.</text>
</comment>
<reference evidence="1 2" key="1">
    <citation type="submission" date="2014-04" db="EMBL/GenBank/DDBJ databases">
        <title>Genome assembly of Hyalangium minutum DSM 14724.</title>
        <authorList>
            <person name="Sharma G."/>
            <person name="Subramanian S."/>
        </authorList>
    </citation>
    <scope>NUCLEOTIDE SEQUENCE [LARGE SCALE GENOMIC DNA]</scope>
    <source>
        <strain evidence="1 2">DSM 14724</strain>
    </source>
</reference>
<dbReference type="AlphaFoldDB" id="A0A085WSQ4"/>
<organism evidence="1 2">
    <name type="scientific">Hyalangium minutum</name>
    <dbReference type="NCBI Taxonomy" id="394096"/>
    <lineage>
        <taxon>Bacteria</taxon>
        <taxon>Pseudomonadati</taxon>
        <taxon>Myxococcota</taxon>
        <taxon>Myxococcia</taxon>
        <taxon>Myxococcales</taxon>
        <taxon>Cystobacterineae</taxon>
        <taxon>Archangiaceae</taxon>
        <taxon>Hyalangium</taxon>
    </lineage>
</organism>
<keyword evidence="2" id="KW-1185">Reference proteome</keyword>
<dbReference type="EMBL" id="JMCB01000003">
    <property type="protein sequence ID" value="KFE70717.1"/>
    <property type="molecule type" value="Genomic_DNA"/>
</dbReference>
<accession>A0A085WSQ4</accession>
<proteinExistence type="predicted"/>
<dbReference type="Proteomes" id="UP000028725">
    <property type="component" value="Unassembled WGS sequence"/>
</dbReference>
<protein>
    <submittedName>
        <fullName evidence="1">Uncharacterized protein</fullName>
    </submittedName>
</protein>
<evidence type="ECO:0000313" key="1">
    <source>
        <dbReference type="EMBL" id="KFE70717.1"/>
    </source>
</evidence>
<name>A0A085WSQ4_9BACT</name>